<evidence type="ECO:0000256" key="6">
    <source>
        <dbReference type="ARBA" id="ARBA00022679"/>
    </source>
</evidence>
<comment type="similarity">
    <text evidence="1">In the C-terminal section; belongs to the transpeptidase family.</text>
</comment>
<dbReference type="Proteomes" id="UP000479526">
    <property type="component" value="Unassembled WGS sequence"/>
</dbReference>
<evidence type="ECO:0000256" key="13">
    <source>
        <dbReference type="ARBA" id="ARBA00049902"/>
    </source>
</evidence>
<dbReference type="InterPro" id="IPR023346">
    <property type="entry name" value="Lysozyme-like_dom_sf"/>
</dbReference>
<keyword evidence="3" id="KW-0121">Carboxypeptidase</keyword>
<dbReference type="InterPro" id="IPR001264">
    <property type="entry name" value="Glyco_trans_51"/>
</dbReference>
<dbReference type="Pfam" id="PF00912">
    <property type="entry name" value="Transgly"/>
    <property type="match status" value="1"/>
</dbReference>
<feature type="region of interest" description="Disordered" evidence="14">
    <location>
        <begin position="717"/>
        <end position="749"/>
    </location>
</feature>
<feature type="compositionally biased region" description="Basic and acidic residues" evidence="14">
    <location>
        <begin position="723"/>
        <end position="749"/>
    </location>
</feature>
<proteinExistence type="inferred from homology"/>
<dbReference type="GO" id="GO:0009252">
    <property type="term" value="P:peptidoglycan biosynthetic process"/>
    <property type="evidence" value="ECO:0007669"/>
    <property type="project" value="UniProtKB-KW"/>
</dbReference>
<dbReference type="AlphaFoldDB" id="A0A7C9J0W2"/>
<dbReference type="Gene3D" id="3.40.710.10">
    <property type="entry name" value="DD-peptidase/beta-lactamase superfamily"/>
    <property type="match status" value="1"/>
</dbReference>
<dbReference type="EMBL" id="WXEW01000001">
    <property type="protein sequence ID" value="NAS21187.1"/>
    <property type="molecule type" value="Genomic_DNA"/>
</dbReference>
<keyword evidence="18" id="KW-1185">Reference proteome</keyword>
<evidence type="ECO:0000259" key="16">
    <source>
        <dbReference type="Pfam" id="PF00912"/>
    </source>
</evidence>
<evidence type="ECO:0000256" key="3">
    <source>
        <dbReference type="ARBA" id="ARBA00022645"/>
    </source>
</evidence>
<dbReference type="SUPFAM" id="SSF53955">
    <property type="entry name" value="Lysozyme-like"/>
    <property type="match status" value="1"/>
</dbReference>
<comment type="catalytic activity">
    <reaction evidence="13">
        <text>[GlcNAc-(1-&gt;4)-Mur2Ac(oyl-L-Ala-gamma-D-Glu-L-Lys-D-Ala-D-Ala)](n)-di-trans,octa-cis-undecaprenyl diphosphate + beta-D-GlcNAc-(1-&gt;4)-Mur2Ac(oyl-L-Ala-gamma-D-Glu-L-Lys-D-Ala-D-Ala)-di-trans,octa-cis-undecaprenyl diphosphate = [GlcNAc-(1-&gt;4)-Mur2Ac(oyl-L-Ala-gamma-D-Glu-L-Lys-D-Ala-D-Ala)](n+1)-di-trans,octa-cis-undecaprenyl diphosphate + di-trans,octa-cis-undecaprenyl diphosphate + H(+)</text>
        <dbReference type="Rhea" id="RHEA:23708"/>
        <dbReference type="Rhea" id="RHEA-COMP:9602"/>
        <dbReference type="Rhea" id="RHEA-COMP:9603"/>
        <dbReference type="ChEBI" id="CHEBI:15378"/>
        <dbReference type="ChEBI" id="CHEBI:58405"/>
        <dbReference type="ChEBI" id="CHEBI:60033"/>
        <dbReference type="ChEBI" id="CHEBI:78435"/>
        <dbReference type="EC" id="2.4.99.28"/>
    </reaction>
</comment>
<dbReference type="GO" id="GO:0008955">
    <property type="term" value="F:peptidoglycan glycosyltransferase activity"/>
    <property type="evidence" value="ECO:0007669"/>
    <property type="project" value="UniProtKB-EC"/>
</dbReference>
<dbReference type="InterPro" id="IPR001460">
    <property type="entry name" value="PCN-bd_Tpept"/>
</dbReference>
<dbReference type="GO" id="GO:0030288">
    <property type="term" value="C:outer membrane-bounded periplasmic space"/>
    <property type="evidence" value="ECO:0007669"/>
    <property type="project" value="TreeGrafter"/>
</dbReference>
<dbReference type="SUPFAM" id="SSF56601">
    <property type="entry name" value="beta-lactamase/transpeptidase-like"/>
    <property type="match status" value="1"/>
</dbReference>
<dbReference type="PANTHER" id="PTHR32282:SF33">
    <property type="entry name" value="PEPTIDOGLYCAN GLYCOSYLTRANSFERASE"/>
    <property type="match status" value="1"/>
</dbReference>
<keyword evidence="8" id="KW-0133">Cell shape</keyword>
<dbReference type="InterPro" id="IPR050396">
    <property type="entry name" value="Glycosyltr_51/Transpeptidase"/>
</dbReference>
<dbReference type="GO" id="GO:0008658">
    <property type="term" value="F:penicillin binding"/>
    <property type="evidence" value="ECO:0007669"/>
    <property type="project" value="InterPro"/>
</dbReference>
<keyword evidence="6" id="KW-0808">Transferase</keyword>
<keyword evidence="10" id="KW-0511">Multifunctional enzyme</keyword>
<keyword evidence="11" id="KW-0961">Cell wall biogenesis/degradation</keyword>
<comment type="similarity">
    <text evidence="2">In the N-terminal section; belongs to the glycosyltransferase 51 family.</text>
</comment>
<comment type="catalytic activity">
    <reaction evidence="12">
        <text>Preferential cleavage: (Ac)2-L-Lys-D-Ala-|-D-Ala. Also transpeptidation of peptidyl-alanyl moieties that are N-acyl substituents of D-alanine.</text>
        <dbReference type="EC" id="3.4.16.4"/>
    </reaction>
</comment>
<dbReference type="GO" id="GO:0008360">
    <property type="term" value="P:regulation of cell shape"/>
    <property type="evidence" value="ECO:0007669"/>
    <property type="project" value="UniProtKB-KW"/>
</dbReference>
<dbReference type="InterPro" id="IPR036950">
    <property type="entry name" value="PBP_transglycosylase"/>
</dbReference>
<keyword evidence="9" id="KW-0573">Peptidoglycan synthesis</keyword>
<evidence type="ECO:0000256" key="12">
    <source>
        <dbReference type="ARBA" id="ARBA00034000"/>
    </source>
</evidence>
<evidence type="ECO:0000259" key="15">
    <source>
        <dbReference type="Pfam" id="PF00905"/>
    </source>
</evidence>
<organism evidence="17 18">
    <name type="scientific">Herbidospora solisilvae</name>
    <dbReference type="NCBI Taxonomy" id="2696284"/>
    <lineage>
        <taxon>Bacteria</taxon>
        <taxon>Bacillati</taxon>
        <taxon>Actinomycetota</taxon>
        <taxon>Actinomycetes</taxon>
        <taxon>Streptosporangiales</taxon>
        <taxon>Streptosporangiaceae</taxon>
        <taxon>Herbidospora</taxon>
    </lineage>
</organism>
<evidence type="ECO:0000256" key="4">
    <source>
        <dbReference type="ARBA" id="ARBA00022670"/>
    </source>
</evidence>
<evidence type="ECO:0000256" key="1">
    <source>
        <dbReference type="ARBA" id="ARBA00007090"/>
    </source>
</evidence>
<protein>
    <submittedName>
        <fullName evidence="17">Penicillin-binding protein</fullName>
    </submittedName>
</protein>
<dbReference type="RefSeq" id="WP_161478588.1">
    <property type="nucleotide sequence ID" value="NZ_WXEW01000001.1"/>
</dbReference>
<name>A0A7C9J0W2_9ACTN</name>
<evidence type="ECO:0000256" key="8">
    <source>
        <dbReference type="ARBA" id="ARBA00022960"/>
    </source>
</evidence>
<reference evidence="17 18" key="1">
    <citation type="submission" date="2020-01" db="EMBL/GenBank/DDBJ databases">
        <title>Herbidospora sp. NEAU-GS84 nov., a novel actinomycete isolated from soil.</title>
        <authorList>
            <person name="Han L."/>
        </authorList>
    </citation>
    <scope>NUCLEOTIDE SEQUENCE [LARGE SCALE GENOMIC DNA]</scope>
    <source>
        <strain evidence="17 18">NEAU-GS84</strain>
    </source>
</reference>
<keyword evidence="7" id="KW-0378">Hydrolase</keyword>
<dbReference type="Gene3D" id="1.10.3810.10">
    <property type="entry name" value="Biosynthetic peptidoglycan transglycosylase-like"/>
    <property type="match status" value="1"/>
</dbReference>
<keyword evidence="5" id="KW-0328">Glycosyltransferase</keyword>
<keyword evidence="4" id="KW-0645">Protease</keyword>
<evidence type="ECO:0000313" key="17">
    <source>
        <dbReference type="EMBL" id="NAS21187.1"/>
    </source>
</evidence>
<dbReference type="InterPro" id="IPR012338">
    <property type="entry name" value="Beta-lactam/transpept-like"/>
</dbReference>
<gene>
    <name evidence="17" type="ORF">GT755_05730</name>
</gene>
<evidence type="ECO:0000313" key="18">
    <source>
        <dbReference type="Proteomes" id="UP000479526"/>
    </source>
</evidence>
<dbReference type="GO" id="GO:0009002">
    <property type="term" value="F:serine-type D-Ala-D-Ala carboxypeptidase activity"/>
    <property type="evidence" value="ECO:0007669"/>
    <property type="project" value="UniProtKB-EC"/>
</dbReference>
<evidence type="ECO:0000256" key="7">
    <source>
        <dbReference type="ARBA" id="ARBA00022801"/>
    </source>
</evidence>
<evidence type="ECO:0000256" key="9">
    <source>
        <dbReference type="ARBA" id="ARBA00022984"/>
    </source>
</evidence>
<feature type="domain" description="Glycosyl transferase family 51" evidence="16">
    <location>
        <begin position="66"/>
        <end position="254"/>
    </location>
</feature>
<evidence type="ECO:0000256" key="2">
    <source>
        <dbReference type="ARBA" id="ARBA00007739"/>
    </source>
</evidence>
<evidence type="ECO:0000256" key="14">
    <source>
        <dbReference type="SAM" id="MobiDB-lite"/>
    </source>
</evidence>
<evidence type="ECO:0000256" key="11">
    <source>
        <dbReference type="ARBA" id="ARBA00023316"/>
    </source>
</evidence>
<comment type="caution">
    <text evidence="17">The sequence shown here is derived from an EMBL/GenBank/DDBJ whole genome shotgun (WGS) entry which is preliminary data.</text>
</comment>
<dbReference type="GO" id="GO:0071555">
    <property type="term" value="P:cell wall organization"/>
    <property type="evidence" value="ECO:0007669"/>
    <property type="project" value="UniProtKB-KW"/>
</dbReference>
<dbReference type="Pfam" id="PF00905">
    <property type="entry name" value="Transpeptidase"/>
    <property type="match status" value="1"/>
</dbReference>
<evidence type="ECO:0000256" key="5">
    <source>
        <dbReference type="ARBA" id="ARBA00022676"/>
    </source>
</evidence>
<evidence type="ECO:0000256" key="10">
    <source>
        <dbReference type="ARBA" id="ARBA00023268"/>
    </source>
</evidence>
<feature type="domain" description="Penicillin-binding protein transpeptidase" evidence="15">
    <location>
        <begin position="356"/>
        <end position="618"/>
    </location>
</feature>
<sequence>MARVTTAGGLAVCGALGGVLAAALVAPIVAGAGVASNTAAGTITKLPPPPREDPLPEVTRLVDRNGRQFAQFYSQNRQSVTIDQVSKPMREAIVAIEDARFYEHAGLDVRGTIRALIANTQAGGIRQGGSSLTQQLVKNILVNRAESEKERDSAQVRSIRRKFTEMRYALALEEKYSKDQILERYLNIAYFGAGAFGVQAAARRFFGVSAKDLTLGQAAALAGAVRTPYSTDPARGEAQREKLQQRRDLVLDRMAELGEITPAEAAAAKSQALGLNMRAEPGGCAESEYPYFCVYVQHEILANPAFGHSRADRERRLQRGGLTLKTTLDPVAQKAADKAIEARVAAEDTEVAAEAMVEPGTGAIRALAASKRYGSNPGGKVIGPNTTFNLAADTAHGGGMGFQAGSTFKIFTLATALAKGWKFGQGFDTPGVFVPSEGFTDCAGKPVNDPSAKIYNASGEGKGGPYSLELGTWKSSNIFFMMLEREVGLCDVIRTAKALGIQRADGGKLSEVPTFTLGVNEMDPLTVAAAVATFGARGKYCKPIAITEIVERDGRRVEIPPACSATIDPAVADAVNDVLSGVFTQGTMKGQSIGRPAAGKTGTNNNYTSAWFAGYTPNLAAAVSVGDIRGSYKYPLNGVRIGDQTYGSVQGASLPGPIWVDSMQGALRDTPATEFTPPDMGRFGGGFTPGLREAMEAERGRRGDVEYEYWYEDENGNLYPEDDYYRGDPRDDYYRGNARADGEGRRRRD</sequence>
<dbReference type="FunFam" id="1.10.3810.10:FF:000001">
    <property type="entry name" value="Penicillin-binding protein 1A"/>
    <property type="match status" value="1"/>
</dbReference>
<dbReference type="GO" id="GO:0006508">
    <property type="term" value="P:proteolysis"/>
    <property type="evidence" value="ECO:0007669"/>
    <property type="project" value="UniProtKB-KW"/>
</dbReference>
<dbReference type="PANTHER" id="PTHR32282">
    <property type="entry name" value="BINDING PROTEIN TRANSPEPTIDASE, PUTATIVE-RELATED"/>
    <property type="match status" value="1"/>
</dbReference>
<accession>A0A7C9J0W2</accession>